<sequence length="503" mass="55582">MAGLDLDALLSVVPETIDPENGYDATNDLGEDGSDVPDAEDNVRSAKSHYVDMGTSAMRRKARLSESDTLNAEKYRGTRASRAEMFQNEGESSDADGIEDDDDEDDDEDDDIGDIGEDGIDDDEDDEDDEDDDDEIGEDDNLDIVKDDDEDDDDIDEDNDNDHHHITAQDGSMKDNTGDIHTVAAQEENSSVLLGQLHSKQTQDAHKGHQVHKQVRAWERALRIRIAFQKLCAGTSQLPPSNNMHAYLAQAPEAHATLTQAVTELETAAETLQGIRTRLWTDNMRALAPQLNKVGRDTSGSTALADLETTLEAPRRALLARWSNKVAAAPDTNKAGSKLNLRAINQNVVDQLDQALAGDGLQRLLERTRVWRSDPAELLGRDTDESQDAPRDDVFDDSDFYGQLLRDLIDNAHALEAGTAAYASHALQSKKRKRAVDVRASKGRRIRYEVMEKVQNFMPLIPRTLWDDAQSARFFANLAGSTEAAEAEDTEKAAQHDGFRLFA</sequence>
<feature type="domain" description="Apoptosis-antagonizing transcription factor C-terminal" evidence="4">
    <location>
        <begin position="401"/>
        <end position="478"/>
    </location>
</feature>
<dbReference type="STRING" id="2020962.A0A2N1JGY5"/>
<keyword evidence="7" id="KW-1185">Reference proteome</keyword>
<accession>A0A2N1JGY5</accession>
<proteinExistence type="inferred from homology"/>
<dbReference type="InterPro" id="IPR012617">
    <property type="entry name" value="AATF_C"/>
</dbReference>
<name>A0A2N1JGY5_9BASI</name>
<dbReference type="InterPro" id="IPR039223">
    <property type="entry name" value="AATF/Bfr2"/>
</dbReference>
<dbReference type="Proteomes" id="UP000232875">
    <property type="component" value="Unassembled WGS sequence"/>
</dbReference>
<dbReference type="EMBL" id="KZ454987">
    <property type="protein sequence ID" value="PKI85816.1"/>
    <property type="molecule type" value="Genomic_DNA"/>
</dbReference>
<dbReference type="AlphaFoldDB" id="A0A2N1JGY5"/>
<dbReference type="InterPro" id="IPR025160">
    <property type="entry name" value="AATF"/>
</dbReference>
<dbReference type="Pfam" id="PF08164">
    <property type="entry name" value="TRAUB"/>
    <property type="match status" value="1"/>
</dbReference>
<feature type="compositionally biased region" description="Acidic residues" evidence="3">
    <location>
        <begin position="91"/>
        <end position="160"/>
    </location>
</feature>
<dbReference type="Pfam" id="PF13339">
    <property type="entry name" value="AATF-Che1"/>
    <property type="match status" value="1"/>
</dbReference>
<dbReference type="OrthoDB" id="5783963at2759"/>
<feature type="region of interest" description="Disordered" evidence="3">
    <location>
        <begin position="14"/>
        <end position="177"/>
    </location>
</feature>
<evidence type="ECO:0000256" key="1">
    <source>
        <dbReference type="ARBA" id="ARBA00008966"/>
    </source>
</evidence>
<evidence type="ECO:0000256" key="2">
    <source>
        <dbReference type="ARBA" id="ARBA00013850"/>
    </source>
</evidence>
<feature type="domain" description="AATF leucine zipper-containing" evidence="5">
    <location>
        <begin position="204"/>
        <end position="325"/>
    </location>
</feature>
<feature type="compositionally biased region" description="Basic and acidic residues" evidence="3">
    <location>
        <begin position="63"/>
        <end position="76"/>
    </location>
</feature>
<reference evidence="6 7" key="1">
    <citation type="submission" date="2017-10" db="EMBL/GenBank/DDBJ databases">
        <title>A novel species of cold-tolerant Malassezia isolated from bats.</title>
        <authorList>
            <person name="Lorch J.M."/>
            <person name="Palmer J.M."/>
            <person name="Vanderwolf K.J."/>
            <person name="Schmidt K.Z."/>
            <person name="Verant M.L."/>
            <person name="Weller T.J."/>
            <person name="Blehert D.S."/>
        </authorList>
    </citation>
    <scope>NUCLEOTIDE SEQUENCE [LARGE SCALE GENOMIC DNA]</scope>
    <source>
        <strain evidence="6 7">NWHC:44797-103</strain>
    </source>
</reference>
<evidence type="ECO:0000259" key="5">
    <source>
        <dbReference type="Pfam" id="PF13339"/>
    </source>
</evidence>
<dbReference type="PANTHER" id="PTHR15565:SF0">
    <property type="entry name" value="PROTEIN AATF"/>
    <property type="match status" value="1"/>
</dbReference>
<evidence type="ECO:0000313" key="7">
    <source>
        <dbReference type="Proteomes" id="UP000232875"/>
    </source>
</evidence>
<organism evidence="6 7">
    <name type="scientific">Malassezia vespertilionis</name>
    <dbReference type="NCBI Taxonomy" id="2020962"/>
    <lineage>
        <taxon>Eukaryota</taxon>
        <taxon>Fungi</taxon>
        <taxon>Dikarya</taxon>
        <taxon>Basidiomycota</taxon>
        <taxon>Ustilaginomycotina</taxon>
        <taxon>Malasseziomycetes</taxon>
        <taxon>Malasseziales</taxon>
        <taxon>Malasseziaceae</taxon>
        <taxon>Malassezia</taxon>
    </lineage>
</organism>
<evidence type="ECO:0000259" key="4">
    <source>
        <dbReference type="Pfam" id="PF08164"/>
    </source>
</evidence>
<dbReference type="PANTHER" id="PTHR15565">
    <property type="entry name" value="AATF PROTEIN APOPTOSIS ANTAGONIZING TRANSCRIPTION FACTOR"/>
    <property type="match status" value="1"/>
</dbReference>
<evidence type="ECO:0000313" key="6">
    <source>
        <dbReference type="EMBL" id="PKI85816.1"/>
    </source>
</evidence>
<gene>
    <name evidence="6" type="ORF">MVES_000528</name>
</gene>
<dbReference type="GO" id="GO:0000462">
    <property type="term" value="P:maturation of SSU-rRNA from tricistronic rRNA transcript (SSU-rRNA, 5.8S rRNA, LSU-rRNA)"/>
    <property type="evidence" value="ECO:0007669"/>
    <property type="project" value="TreeGrafter"/>
</dbReference>
<feature type="compositionally biased region" description="Basic and acidic residues" evidence="3">
    <location>
        <begin position="161"/>
        <end position="177"/>
    </location>
</feature>
<dbReference type="GO" id="GO:0005730">
    <property type="term" value="C:nucleolus"/>
    <property type="evidence" value="ECO:0007669"/>
    <property type="project" value="TreeGrafter"/>
</dbReference>
<evidence type="ECO:0000256" key="3">
    <source>
        <dbReference type="SAM" id="MobiDB-lite"/>
    </source>
</evidence>
<feature type="compositionally biased region" description="Acidic residues" evidence="3">
    <location>
        <begin position="29"/>
        <end position="40"/>
    </location>
</feature>
<comment type="similarity">
    <text evidence="1">Belongs to the AATF family.</text>
</comment>
<protein>
    <recommendedName>
        <fullName evidence="2">Protein BFR2</fullName>
    </recommendedName>
</protein>